<evidence type="ECO:0000256" key="1">
    <source>
        <dbReference type="SAM" id="MobiDB-lite"/>
    </source>
</evidence>
<reference evidence="2 3" key="1">
    <citation type="journal article" date="2018" name="Front. Microbiol.">
        <title>Prospects for Fungal Bioremediation of Acidic Radioactive Waste Sites: Characterization and Genome Sequence of Rhodotorula taiwanensis MD1149.</title>
        <authorList>
            <person name="Tkavc R."/>
            <person name="Matrosova V.Y."/>
            <person name="Grichenko O.E."/>
            <person name="Gostincar C."/>
            <person name="Volpe R.P."/>
            <person name="Klimenkova P."/>
            <person name="Gaidamakova E.K."/>
            <person name="Zhou C.E."/>
            <person name="Stewart B.J."/>
            <person name="Lyman M.G."/>
            <person name="Malfatti S.A."/>
            <person name="Rubinfeld B."/>
            <person name="Courtot M."/>
            <person name="Singh J."/>
            <person name="Dalgard C.L."/>
            <person name="Hamilton T."/>
            <person name="Frey K.G."/>
            <person name="Gunde-Cimerman N."/>
            <person name="Dugan L."/>
            <person name="Daly M.J."/>
        </authorList>
    </citation>
    <scope>NUCLEOTIDE SEQUENCE [LARGE SCALE GENOMIC DNA]</scope>
    <source>
        <strain evidence="2 3">MD1149</strain>
    </source>
</reference>
<organism evidence="2 3">
    <name type="scientific">Rhodotorula taiwanensis</name>
    <dbReference type="NCBI Taxonomy" id="741276"/>
    <lineage>
        <taxon>Eukaryota</taxon>
        <taxon>Fungi</taxon>
        <taxon>Dikarya</taxon>
        <taxon>Basidiomycota</taxon>
        <taxon>Pucciniomycotina</taxon>
        <taxon>Microbotryomycetes</taxon>
        <taxon>Sporidiobolales</taxon>
        <taxon>Sporidiobolaceae</taxon>
        <taxon>Rhodotorula</taxon>
    </lineage>
</organism>
<dbReference type="InterPro" id="IPR011333">
    <property type="entry name" value="SKP1/BTB/POZ_sf"/>
</dbReference>
<name>A0A2S5BFR2_9BASI</name>
<dbReference type="OrthoDB" id="2529262at2759"/>
<comment type="caution">
    <text evidence="2">The sequence shown here is derived from an EMBL/GenBank/DDBJ whole genome shotgun (WGS) entry which is preliminary data.</text>
</comment>
<evidence type="ECO:0008006" key="4">
    <source>
        <dbReference type="Google" id="ProtNLM"/>
    </source>
</evidence>
<dbReference type="AlphaFoldDB" id="A0A2S5BFR2"/>
<proteinExistence type="predicted"/>
<dbReference type="STRING" id="741276.A0A2S5BFR2"/>
<feature type="compositionally biased region" description="Acidic residues" evidence="1">
    <location>
        <begin position="242"/>
        <end position="276"/>
    </location>
</feature>
<dbReference type="Gene3D" id="3.30.710.10">
    <property type="entry name" value="Potassium Channel Kv1.1, Chain A"/>
    <property type="match status" value="1"/>
</dbReference>
<accession>A0A2S5BFR2</accession>
<feature type="region of interest" description="Disordered" evidence="1">
    <location>
        <begin position="227"/>
        <end position="277"/>
    </location>
</feature>
<dbReference type="Proteomes" id="UP000237144">
    <property type="component" value="Unassembled WGS sequence"/>
</dbReference>
<feature type="region of interest" description="Disordered" evidence="1">
    <location>
        <begin position="91"/>
        <end position="111"/>
    </location>
</feature>
<sequence length="445" mass="49847">MPTPVEFVSGSAGTKTHFVCTFKANLSDLPQQLFSSKLSDPPLRGRWAFAVENKDGVVTVGYNHGVLPVGALGRKVSVHLRLEVMSGDKFKDARSERWDPGPAPRRDPESMTPFSGWFLTLDLDKIAERQPWFKPLAKQVQTYRLTMSLRRTPKAERADAASRATRRALLAATSDPDSVRAPKNVCLFFPRDGHLGHRIWTTTAFLEESSPYFKTMLDSGCVEAIPSRSKRQRTEDIKPDIDLTDDGVEKDWDDSDDENDNAVGPADDEESDDDDRDFQRITVREFASSTYRAVLLYLKTGHIVFAPLRSSFREPHTDDQHESRAVFLSNYAEKNPKLPLPASPKSVYRLAHLLQLPDLQDLALDCIITHISTANVTYELFSPVSIAYDEVREAIVDFAAENFAAVKASDAWKEQQEKVDRGEIPGSLIVYRELLSAVFEANAAS</sequence>
<feature type="compositionally biased region" description="Basic and acidic residues" evidence="1">
    <location>
        <begin position="91"/>
        <end position="109"/>
    </location>
</feature>
<gene>
    <name evidence="2" type="ORF">BMF94_1238</name>
</gene>
<feature type="compositionally biased region" description="Basic and acidic residues" evidence="1">
    <location>
        <begin position="232"/>
        <end position="241"/>
    </location>
</feature>
<dbReference type="EMBL" id="PJQD01000013">
    <property type="protein sequence ID" value="POY75616.1"/>
    <property type="molecule type" value="Genomic_DNA"/>
</dbReference>
<protein>
    <recommendedName>
        <fullName evidence="4">BTB domain-containing protein</fullName>
    </recommendedName>
</protein>
<keyword evidence="3" id="KW-1185">Reference proteome</keyword>
<evidence type="ECO:0000313" key="2">
    <source>
        <dbReference type="EMBL" id="POY75616.1"/>
    </source>
</evidence>
<evidence type="ECO:0000313" key="3">
    <source>
        <dbReference type="Proteomes" id="UP000237144"/>
    </source>
</evidence>